<dbReference type="GO" id="GO:0030170">
    <property type="term" value="F:pyridoxal phosphate binding"/>
    <property type="evidence" value="ECO:0007669"/>
    <property type="project" value="InterPro"/>
</dbReference>
<dbReference type="PANTHER" id="PTHR11808:SF15">
    <property type="entry name" value="CYSTATHIONINE GAMMA-LYASE"/>
    <property type="match status" value="1"/>
</dbReference>
<dbReference type="Proteomes" id="UP000199626">
    <property type="component" value="Unassembled WGS sequence"/>
</dbReference>
<dbReference type="GO" id="GO:0019346">
    <property type="term" value="P:transsulfuration"/>
    <property type="evidence" value="ECO:0007669"/>
    <property type="project" value="InterPro"/>
</dbReference>
<dbReference type="GO" id="GO:0019343">
    <property type="term" value="P:cysteine biosynthetic process via cystathionine"/>
    <property type="evidence" value="ECO:0007669"/>
    <property type="project" value="TreeGrafter"/>
</dbReference>
<dbReference type="AlphaFoldDB" id="A0A1G6DXH9"/>
<dbReference type="Gene3D" id="3.40.640.10">
    <property type="entry name" value="Type I PLP-dependent aspartate aminotransferase-like (Major domain)"/>
    <property type="match status" value="1"/>
</dbReference>
<dbReference type="PANTHER" id="PTHR11808">
    <property type="entry name" value="TRANS-SULFURATION ENZYME FAMILY MEMBER"/>
    <property type="match status" value="1"/>
</dbReference>
<comment type="cofactor">
    <cofactor evidence="1 5">
        <name>pyridoxal 5'-phosphate</name>
        <dbReference type="ChEBI" id="CHEBI:597326"/>
    </cofactor>
</comment>
<dbReference type="RefSeq" id="WP_092593849.1">
    <property type="nucleotide sequence ID" value="NZ_FMXN01000014.1"/>
</dbReference>
<evidence type="ECO:0000256" key="4">
    <source>
        <dbReference type="PIRSR" id="PIRSR001434-2"/>
    </source>
</evidence>
<dbReference type="CDD" id="cd00614">
    <property type="entry name" value="CGS_like"/>
    <property type="match status" value="1"/>
</dbReference>
<evidence type="ECO:0000313" key="7">
    <source>
        <dbReference type="Proteomes" id="UP000199626"/>
    </source>
</evidence>
<evidence type="ECO:0000256" key="3">
    <source>
        <dbReference type="ARBA" id="ARBA00022898"/>
    </source>
</evidence>
<dbReference type="PIRSF" id="PIRSF001434">
    <property type="entry name" value="CGS"/>
    <property type="match status" value="1"/>
</dbReference>
<evidence type="ECO:0000256" key="1">
    <source>
        <dbReference type="ARBA" id="ARBA00001933"/>
    </source>
</evidence>
<dbReference type="GO" id="GO:0004123">
    <property type="term" value="F:cystathionine gamma-lyase activity"/>
    <property type="evidence" value="ECO:0007669"/>
    <property type="project" value="TreeGrafter"/>
</dbReference>
<keyword evidence="6" id="KW-0456">Lyase</keyword>
<evidence type="ECO:0000256" key="2">
    <source>
        <dbReference type="ARBA" id="ARBA00009077"/>
    </source>
</evidence>
<feature type="modified residue" description="N6-(pyridoxal phosphate)lysine" evidence="4">
    <location>
        <position position="202"/>
    </location>
</feature>
<dbReference type="GO" id="GO:0003962">
    <property type="term" value="F:cystathionine gamma-synthase activity"/>
    <property type="evidence" value="ECO:0007669"/>
    <property type="project" value="TreeGrafter"/>
</dbReference>
<dbReference type="Gene3D" id="3.90.1150.10">
    <property type="entry name" value="Aspartate Aminotransferase, domain 1"/>
    <property type="match status" value="1"/>
</dbReference>
<dbReference type="InterPro" id="IPR000277">
    <property type="entry name" value="Cys/Met-Metab_PyrdxlP-dep_enz"/>
</dbReference>
<protein>
    <submittedName>
        <fullName evidence="6">Cystathionine gamma-lyase</fullName>
    </submittedName>
</protein>
<keyword evidence="3 4" id="KW-0663">Pyridoxal phosphate</keyword>
<dbReference type="OrthoDB" id="9805807at2"/>
<dbReference type="InterPro" id="IPR015422">
    <property type="entry name" value="PyrdxlP-dep_Trfase_small"/>
</dbReference>
<name>A0A1G6DXH9_9GAMM</name>
<dbReference type="GO" id="GO:0005737">
    <property type="term" value="C:cytoplasm"/>
    <property type="evidence" value="ECO:0007669"/>
    <property type="project" value="TreeGrafter"/>
</dbReference>
<dbReference type="Pfam" id="PF01053">
    <property type="entry name" value="Cys_Met_Meta_PP"/>
    <property type="match status" value="1"/>
</dbReference>
<evidence type="ECO:0000256" key="5">
    <source>
        <dbReference type="RuleBase" id="RU362118"/>
    </source>
</evidence>
<dbReference type="FunFam" id="3.40.640.10:FF:000009">
    <property type="entry name" value="Cystathionine gamma-synthase homolog"/>
    <property type="match status" value="1"/>
</dbReference>
<dbReference type="EMBL" id="FMXN01000014">
    <property type="protein sequence ID" value="SDB49838.1"/>
    <property type="molecule type" value="Genomic_DNA"/>
</dbReference>
<organism evidence="6 7">
    <name type="scientific">Pseudidiomarina indica</name>
    <dbReference type="NCBI Taxonomy" id="1159017"/>
    <lineage>
        <taxon>Bacteria</taxon>
        <taxon>Pseudomonadati</taxon>
        <taxon>Pseudomonadota</taxon>
        <taxon>Gammaproteobacteria</taxon>
        <taxon>Alteromonadales</taxon>
        <taxon>Idiomarinaceae</taxon>
        <taxon>Pseudidiomarina</taxon>
    </lineage>
</organism>
<keyword evidence="7" id="KW-1185">Reference proteome</keyword>
<evidence type="ECO:0000313" key="6">
    <source>
        <dbReference type="EMBL" id="SDB49838.1"/>
    </source>
</evidence>
<dbReference type="STRING" id="1159017.SAMN02927930_01934"/>
<dbReference type="PROSITE" id="PS00868">
    <property type="entry name" value="CYS_MET_METAB_PP"/>
    <property type="match status" value="1"/>
</dbReference>
<comment type="similarity">
    <text evidence="2 5">Belongs to the trans-sulfuration enzymes family.</text>
</comment>
<dbReference type="FunFam" id="3.90.1150.10:FF:000008">
    <property type="entry name" value="Cystathionine gamma-synthase"/>
    <property type="match status" value="1"/>
</dbReference>
<sequence length="387" mass="42286">MADAKKLKFATLAIHGGQSPEPATGAVMPPIFTSSTYIQESPGVHQGFEYSRSQNPTRFAWERAVASLENGQQGFAFASGMAATSTIMELLDSGDHVIAMDDLYGGTFRLFDKVRQRSAGLTFSYVDMTDVDAVAAAITPATRMIWVETPSNPMLKLVDIEAICSVARQHDILVVVDNTFATPYNQRPLEQGADIVMHSATKYLNGHSDMVGGIAVVGDNPELIEKMKFLQNSIGAVAGPFDSYLALRGVKTLALRMRHHNAAALELAQWLEQHPQVEKVIYPGLASHPQHELAKRQMSGFGGMISILLKGDLEKARRFLETVEIFALAESLGGVESLIEHPAIMTHASIPKETREKLGIWDNFVRISVGIEDLDDLKADLDRALNA</sequence>
<gene>
    <name evidence="6" type="ORF">SAMN02927930_01934</name>
</gene>
<proteinExistence type="inferred from homology"/>
<dbReference type="InterPro" id="IPR015424">
    <property type="entry name" value="PyrdxlP-dep_Trfase"/>
</dbReference>
<dbReference type="SUPFAM" id="SSF53383">
    <property type="entry name" value="PLP-dependent transferases"/>
    <property type="match status" value="1"/>
</dbReference>
<accession>A0A1G6DXH9</accession>
<dbReference type="InterPro" id="IPR054542">
    <property type="entry name" value="Cys_met_metab_PP"/>
</dbReference>
<dbReference type="InterPro" id="IPR015421">
    <property type="entry name" value="PyrdxlP-dep_Trfase_major"/>
</dbReference>
<reference evidence="7" key="1">
    <citation type="submission" date="2016-10" db="EMBL/GenBank/DDBJ databases">
        <authorList>
            <person name="Varghese N."/>
            <person name="Submissions S."/>
        </authorList>
    </citation>
    <scope>NUCLEOTIDE SEQUENCE [LARGE SCALE GENOMIC DNA]</scope>
    <source>
        <strain evidence="7">CGMCC 1.10824</strain>
    </source>
</reference>
<dbReference type="NCBIfam" id="NF005871">
    <property type="entry name" value="PRK07811.1"/>
    <property type="match status" value="1"/>
</dbReference>